<reference evidence="9 10" key="2">
    <citation type="journal article" date="2016" name="Sci. Rep.">
        <title>A novel serine protease, Sep1, from Bacillus firmus DS-1 has nematicidal activity and degrades multiple intestinal-associated nematode proteins.</title>
        <authorList>
            <person name="Geng C."/>
            <person name="Nie X."/>
            <person name="Tang Z."/>
            <person name="Zhang Y."/>
            <person name="Lin J."/>
            <person name="Sun M."/>
            <person name="Peng D."/>
        </authorList>
    </citation>
    <scope>NUCLEOTIDE SEQUENCE [LARGE SCALE GENOMIC DNA]</scope>
    <source>
        <strain evidence="9 10">DS1</strain>
    </source>
</reference>
<evidence type="ECO:0000256" key="7">
    <source>
        <dbReference type="SAM" id="Phobius"/>
    </source>
</evidence>
<dbReference type="AlphaFoldDB" id="W7KQ74"/>
<evidence type="ECO:0000256" key="6">
    <source>
        <dbReference type="ARBA" id="ARBA00023136"/>
    </source>
</evidence>
<dbReference type="InterPro" id="IPR000620">
    <property type="entry name" value="EamA_dom"/>
</dbReference>
<keyword evidence="3" id="KW-1003">Cell membrane</keyword>
<comment type="caution">
    <text evidence="9">The sequence shown here is derived from an EMBL/GenBank/DDBJ whole genome shotgun (WGS) entry which is preliminary data.</text>
</comment>
<feature type="transmembrane region" description="Helical" evidence="7">
    <location>
        <begin position="291"/>
        <end position="311"/>
    </location>
</feature>
<dbReference type="GO" id="GO:0005886">
    <property type="term" value="C:plasma membrane"/>
    <property type="evidence" value="ECO:0007669"/>
    <property type="project" value="UniProtKB-SubCell"/>
</dbReference>
<dbReference type="PATRIC" id="fig|1307436.3.peg.3952"/>
<keyword evidence="6 7" id="KW-0472">Membrane</keyword>
<sequence>MKYDKMIQIMNLDFLERRIDVKNIKTYILLTSIMALWGLNVSIIKILVSYFPPVSITSLRILTAGITVFLILSIMGKVRKPSRKEISYILFGGLLSVVSHHLFLAIGLTGTSAVNGGLILGAGPLLTAILSSILLRNKPTGIQVLGFLLGGAGVTFIVLSGNKGISSLTPGDFFVFLSILSQALSFIVISKASKTLDPLLLTGYMLVFGGVILFVMASIMEPGGLKDITEAPAYVWAAFAASAVLATAVGHMVYNTAIRNIGPAEASIFLNLNTFFSLAGSALVLGEVIAINHLLGLVLIVGGVLSGSGALEDLVLRKRRKENSQYM</sequence>
<dbReference type="PANTHER" id="PTHR32322:SF18">
    <property type="entry name" value="S-ADENOSYLMETHIONINE_S-ADENOSYLHOMOCYSTEINE TRANSPORTER"/>
    <property type="match status" value="1"/>
</dbReference>
<feature type="transmembrane region" description="Helical" evidence="7">
    <location>
        <begin position="57"/>
        <end position="76"/>
    </location>
</feature>
<feature type="transmembrane region" description="Helical" evidence="7">
    <location>
        <begin position="199"/>
        <end position="219"/>
    </location>
</feature>
<name>W7KQ74_CYTFI</name>
<dbReference type="eggNOG" id="COG0697">
    <property type="taxonomic scope" value="Bacteria"/>
</dbReference>
<evidence type="ECO:0000256" key="1">
    <source>
        <dbReference type="ARBA" id="ARBA00004651"/>
    </source>
</evidence>
<feature type="transmembrane region" description="Helical" evidence="7">
    <location>
        <begin position="114"/>
        <end position="135"/>
    </location>
</feature>
<evidence type="ECO:0000256" key="4">
    <source>
        <dbReference type="ARBA" id="ARBA00022692"/>
    </source>
</evidence>
<feature type="transmembrane region" description="Helical" evidence="7">
    <location>
        <begin position="142"/>
        <end position="161"/>
    </location>
</feature>
<evidence type="ECO:0000256" key="3">
    <source>
        <dbReference type="ARBA" id="ARBA00022475"/>
    </source>
</evidence>
<feature type="transmembrane region" description="Helical" evidence="7">
    <location>
        <begin position="231"/>
        <end position="254"/>
    </location>
</feature>
<evidence type="ECO:0000256" key="2">
    <source>
        <dbReference type="ARBA" id="ARBA00007362"/>
    </source>
</evidence>
<protein>
    <recommendedName>
        <fullName evidence="8">EamA domain-containing protein</fullName>
    </recommendedName>
</protein>
<dbReference type="InterPro" id="IPR050638">
    <property type="entry name" value="AA-Vitamin_Transporters"/>
</dbReference>
<dbReference type="Pfam" id="PF00892">
    <property type="entry name" value="EamA"/>
    <property type="match status" value="2"/>
</dbReference>
<feature type="transmembrane region" description="Helical" evidence="7">
    <location>
        <begin position="88"/>
        <end position="108"/>
    </location>
</feature>
<evidence type="ECO:0000313" key="10">
    <source>
        <dbReference type="Proteomes" id="UP000019270"/>
    </source>
</evidence>
<proteinExistence type="inferred from homology"/>
<reference evidence="10" key="1">
    <citation type="submission" date="2013-03" db="EMBL/GenBank/DDBJ databases">
        <title>Draft genome sequence of Bacillus firmus DS1.</title>
        <authorList>
            <person name="Peng D."/>
            <person name="Zhu L."/>
            <person name="Sun M."/>
        </authorList>
    </citation>
    <scope>NUCLEOTIDE SEQUENCE [LARGE SCALE GENOMIC DNA]</scope>
    <source>
        <strain evidence="10">DS1</strain>
    </source>
</reference>
<organism evidence="9 10">
    <name type="scientific">Cytobacillus firmus DS1</name>
    <dbReference type="NCBI Taxonomy" id="1307436"/>
    <lineage>
        <taxon>Bacteria</taxon>
        <taxon>Bacillati</taxon>
        <taxon>Bacillota</taxon>
        <taxon>Bacilli</taxon>
        <taxon>Bacillales</taxon>
        <taxon>Bacillaceae</taxon>
        <taxon>Cytobacillus</taxon>
    </lineage>
</organism>
<dbReference type="EMBL" id="APVL01000015">
    <property type="protein sequence ID" value="EWG09610.1"/>
    <property type="molecule type" value="Genomic_DNA"/>
</dbReference>
<keyword evidence="4 7" id="KW-0812">Transmembrane</keyword>
<keyword evidence="5 7" id="KW-1133">Transmembrane helix</keyword>
<accession>W7KQ74</accession>
<dbReference type="Proteomes" id="UP000019270">
    <property type="component" value="Unassembled WGS sequence"/>
</dbReference>
<dbReference type="SUPFAM" id="SSF103481">
    <property type="entry name" value="Multidrug resistance efflux transporter EmrE"/>
    <property type="match status" value="2"/>
</dbReference>
<dbReference type="PANTHER" id="PTHR32322">
    <property type="entry name" value="INNER MEMBRANE TRANSPORTER"/>
    <property type="match status" value="1"/>
</dbReference>
<feature type="transmembrane region" description="Helical" evidence="7">
    <location>
        <begin position="27"/>
        <end position="51"/>
    </location>
</feature>
<comment type="subcellular location">
    <subcellularLocation>
        <location evidence="1">Cell membrane</location>
        <topology evidence="1">Multi-pass membrane protein</topology>
    </subcellularLocation>
</comment>
<comment type="similarity">
    <text evidence="2">Belongs to the EamA transporter family.</text>
</comment>
<dbReference type="InterPro" id="IPR037185">
    <property type="entry name" value="EmrE-like"/>
</dbReference>
<feature type="transmembrane region" description="Helical" evidence="7">
    <location>
        <begin position="266"/>
        <end position="285"/>
    </location>
</feature>
<feature type="domain" description="EamA" evidence="8">
    <location>
        <begin position="27"/>
        <end position="158"/>
    </location>
</feature>
<evidence type="ECO:0000259" key="8">
    <source>
        <dbReference type="Pfam" id="PF00892"/>
    </source>
</evidence>
<evidence type="ECO:0000313" key="9">
    <source>
        <dbReference type="EMBL" id="EWG09610.1"/>
    </source>
</evidence>
<feature type="transmembrane region" description="Helical" evidence="7">
    <location>
        <begin position="173"/>
        <end position="192"/>
    </location>
</feature>
<evidence type="ECO:0000256" key="5">
    <source>
        <dbReference type="ARBA" id="ARBA00022989"/>
    </source>
</evidence>
<feature type="domain" description="EamA" evidence="8">
    <location>
        <begin position="170"/>
        <end position="305"/>
    </location>
</feature>
<gene>
    <name evidence="9" type="ORF">PBF_18404</name>
</gene>